<accession>J9GIZ0</accession>
<proteinExistence type="predicted"/>
<dbReference type="EMBL" id="AMCI01000848">
    <property type="protein sequence ID" value="EJX07587.1"/>
    <property type="molecule type" value="Genomic_DNA"/>
</dbReference>
<protein>
    <submittedName>
        <fullName evidence="1">Uncharacterized protein</fullName>
    </submittedName>
</protein>
<organism evidence="1">
    <name type="scientific">gut metagenome</name>
    <dbReference type="NCBI Taxonomy" id="749906"/>
    <lineage>
        <taxon>unclassified sequences</taxon>
        <taxon>metagenomes</taxon>
        <taxon>organismal metagenomes</taxon>
    </lineage>
</organism>
<comment type="caution">
    <text evidence="1">The sequence shown here is derived from an EMBL/GenBank/DDBJ whole genome shotgun (WGS) entry which is preliminary data.</text>
</comment>
<name>J9GIZ0_9ZZZZ</name>
<dbReference type="AlphaFoldDB" id="J9GIZ0"/>
<sequence length="36" mass="4247">MCVIRLSVLNRSRQSNRFMKAVGSSGRTDWVRFLFQ</sequence>
<reference evidence="1" key="1">
    <citation type="journal article" date="2012" name="PLoS ONE">
        <title>Gene sets for utilization of primary and secondary nutrition supplies in the distal gut of endangered iberian lynx.</title>
        <authorList>
            <person name="Alcaide M."/>
            <person name="Messina E."/>
            <person name="Richter M."/>
            <person name="Bargiela R."/>
            <person name="Peplies J."/>
            <person name="Huws S.A."/>
            <person name="Newbold C.J."/>
            <person name="Golyshin P.N."/>
            <person name="Simon M.A."/>
            <person name="Lopez G."/>
            <person name="Yakimov M.M."/>
            <person name="Ferrer M."/>
        </authorList>
    </citation>
    <scope>NUCLEOTIDE SEQUENCE</scope>
</reference>
<gene>
    <name evidence="1" type="ORF">EVA_04305</name>
</gene>
<evidence type="ECO:0000313" key="1">
    <source>
        <dbReference type="EMBL" id="EJX07587.1"/>
    </source>
</evidence>